<dbReference type="InterPro" id="IPR036514">
    <property type="entry name" value="SGNH_hydro_sf"/>
</dbReference>
<sequence>MGDISPVDYCDHEADVVVRGYSGYNTRWALKVIERVFPASEEHGGSGDVAASPLAVTVDGLHLTRNGNKIVFEEVVKRLEEEGLSPEKLPADLPLFQEIDSNNPLKAFEGL</sequence>
<dbReference type="EMBL" id="OZ021738">
    <property type="protein sequence ID" value="CAK9321087.1"/>
    <property type="molecule type" value="Genomic_DNA"/>
</dbReference>
<keyword evidence="2" id="KW-1185">Reference proteome</keyword>
<accession>A0ABP0YMD7</accession>
<proteinExistence type="predicted"/>
<name>A0ABP0YMD7_9ROSI</name>
<dbReference type="SUPFAM" id="SSF52266">
    <property type="entry name" value="SGNH hydrolase"/>
    <property type="match status" value="1"/>
</dbReference>
<reference evidence="1 2" key="1">
    <citation type="submission" date="2024-03" db="EMBL/GenBank/DDBJ databases">
        <authorList>
            <person name="Gkanogiannis A."/>
            <person name="Becerra Lopez-Lavalle L."/>
        </authorList>
    </citation>
    <scope>NUCLEOTIDE SEQUENCE [LARGE SCALE GENOMIC DNA]</scope>
</reference>
<gene>
    <name evidence="1" type="ORF">CITCOLO1_LOCUS13151</name>
</gene>
<dbReference type="InterPro" id="IPR045136">
    <property type="entry name" value="Iah1-like"/>
</dbReference>
<dbReference type="PANTHER" id="PTHR14209:SF19">
    <property type="entry name" value="ISOAMYL ACETATE-HYDROLYZING ESTERASE 1 HOMOLOG"/>
    <property type="match status" value="1"/>
</dbReference>
<dbReference type="Proteomes" id="UP001642487">
    <property type="component" value="Chromosome 4"/>
</dbReference>
<organism evidence="1 2">
    <name type="scientific">Citrullus colocynthis</name>
    <name type="common">colocynth</name>
    <dbReference type="NCBI Taxonomy" id="252529"/>
    <lineage>
        <taxon>Eukaryota</taxon>
        <taxon>Viridiplantae</taxon>
        <taxon>Streptophyta</taxon>
        <taxon>Embryophyta</taxon>
        <taxon>Tracheophyta</taxon>
        <taxon>Spermatophyta</taxon>
        <taxon>Magnoliopsida</taxon>
        <taxon>eudicotyledons</taxon>
        <taxon>Gunneridae</taxon>
        <taxon>Pentapetalae</taxon>
        <taxon>rosids</taxon>
        <taxon>fabids</taxon>
        <taxon>Cucurbitales</taxon>
        <taxon>Cucurbitaceae</taxon>
        <taxon>Benincaseae</taxon>
        <taxon>Citrullus</taxon>
    </lineage>
</organism>
<protein>
    <submittedName>
        <fullName evidence="1">Uncharacterized protein</fullName>
    </submittedName>
</protein>
<evidence type="ECO:0000313" key="2">
    <source>
        <dbReference type="Proteomes" id="UP001642487"/>
    </source>
</evidence>
<evidence type="ECO:0000313" key="1">
    <source>
        <dbReference type="EMBL" id="CAK9321087.1"/>
    </source>
</evidence>
<dbReference type="PANTHER" id="PTHR14209">
    <property type="entry name" value="ISOAMYL ACETATE-HYDROLYZING ESTERASE 1"/>
    <property type="match status" value="1"/>
</dbReference>
<dbReference type="Gene3D" id="3.40.50.1110">
    <property type="entry name" value="SGNH hydrolase"/>
    <property type="match status" value="1"/>
</dbReference>